<evidence type="ECO:0000256" key="7">
    <source>
        <dbReference type="ARBA" id="ARBA00023211"/>
    </source>
</evidence>
<evidence type="ECO:0000256" key="8">
    <source>
        <dbReference type="ARBA" id="ARBA00047746"/>
    </source>
</evidence>
<comment type="catalytic activity">
    <reaction evidence="8">
        <text>a 3'-end 3'-phospho-ribonucleotide-RNA + a 5'-end dephospho-ribonucleoside-RNA + GTP = a ribonucleotidyl-ribonucleotide-RNA + GMP + diphosphate</text>
        <dbReference type="Rhea" id="RHEA:68076"/>
        <dbReference type="Rhea" id="RHEA-COMP:10463"/>
        <dbReference type="Rhea" id="RHEA-COMP:13936"/>
        <dbReference type="Rhea" id="RHEA-COMP:17355"/>
        <dbReference type="ChEBI" id="CHEBI:33019"/>
        <dbReference type="ChEBI" id="CHEBI:37565"/>
        <dbReference type="ChEBI" id="CHEBI:58115"/>
        <dbReference type="ChEBI" id="CHEBI:83062"/>
        <dbReference type="ChEBI" id="CHEBI:138284"/>
        <dbReference type="ChEBI" id="CHEBI:173118"/>
        <dbReference type="EC" id="6.5.1.8"/>
    </reaction>
</comment>
<dbReference type="eggNOG" id="COG1690">
    <property type="taxonomic scope" value="Bacteria"/>
</dbReference>
<dbReference type="BioCyc" id="HAUR316274:GHYA-825-MONOMER"/>
<keyword evidence="2" id="KW-0436">Ligase</keyword>
<dbReference type="Gene3D" id="3.90.1860.10">
    <property type="entry name" value="tRNA-splicing ligase RtcB"/>
    <property type="match status" value="1"/>
</dbReference>
<dbReference type="HOGENOM" id="CLU_022279_1_0_0"/>
<dbReference type="GO" id="GO:0005525">
    <property type="term" value="F:GTP binding"/>
    <property type="evidence" value="ECO:0007669"/>
    <property type="project" value="UniProtKB-KW"/>
</dbReference>
<evidence type="ECO:0000256" key="5">
    <source>
        <dbReference type="ARBA" id="ARBA00022800"/>
    </source>
</evidence>
<dbReference type="InterPro" id="IPR036025">
    <property type="entry name" value="RtcB-like_sf"/>
</dbReference>
<dbReference type="EMBL" id="CP000875">
    <property type="protein sequence ID" value="ABX03460.1"/>
    <property type="molecule type" value="Genomic_DNA"/>
</dbReference>
<reference evidence="12 13" key="1">
    <citation type="journal article" date="2011" name="Stand. Genomic Sci.">
        <title>Complete genome sequence of the filamentous gliding predatory bacterium Herpetosiphon aurantiacus type strain (114-95(T)).</title>
        <authorList>
            <person name="Kiss H."/>
            <person name="Nett M."/>
            <person name="Domin N."/>
            <person name="Martin K."/>
            <person name="Maresca J.A."/>
            <person name="Copeland A."/>
            <person name="Lapidus A."/>
            <person name="Lucas S."/>
            <person name="Berry K.W."/>
            <person name="Glavina Del Rio T."/>
            <person name="Dalin E."/>
            <person name="Tice H."/>
            <person name="Pitluck S."/>
            <person name="Richardson P."/>
            <person name="Bruce D."/>
            <person name="Goodwin L."/>
            <person name="Han C."/>
            <person name="Detter J.C."/>
            <person name="Schmutz J."/>
            <person name="Brettin T."/>
            <person name="Land M."/>
            <person name="Hauser L."/>
            <person name="Kyrpides N.C."/>
            <person name="Ivanova N."/>
            <person name="Goker M."/>
            <person name="Woyke T."/>
            <person name="Klenk H.P."/>
            <person name="Bryant D.A."/>
        </authorList>
    </citation>
    <scope>NUCLEOTIDE SEQUENCE [LARGE SCALE GENOMIC DNA]</scope>
    <source>
        <strain evidence="13">ATCC 23779 / DSM 785 / 114-95</strain>
    </source>
</reference>
<dbReference type="GO" id="GO:0006281">
    <property type="term" value="P:DNA repair"/>
    <property type="evidence" value="ECO:0007669"/>
    <property type="project" value="TreeGrafter"/>
</dbReference>
<evidence type="ECO:0000256" key="4">
    <source>
        <dbReference type="ARBA" id="ARBA00022741"/>
    </source>
</evidence>
<dbReference type="EC" id="6.5.1.8" evidence="1"/>
<keyword evidence="6 10" id="KW-0342">GTP-binding</keyword>
<keyword evidence="13" id="KW-1185">Reference proteome</keyword>
<dbReference type="GO" id="GO:0006396">
    <property type="term" value="P:RNA processing"/>
    <property type="evidence" value="ECO:0007669"/>
    <property type="project" value="InterPro"/>
</dbReference>
<evidence type="ECO:0000256" key="11">
    <source>
        <dbReference type="PIRSR" id="PIRSR601233-3"/>
    </source>
</evidence>
<feature type="binding site" evidence="11">
    <location>
        <position position="238"/>
    </location>
    <ligand>
        <name>Mn(2+)</name>
        <dbReference type="ChEBI" id="CHEBI:29035"/>
        <label>2</label>
    </ligand>
</feature>
<evidence type="ECO:0000256" key="3">
    <source>
        <dbReference type="ARBA" id="ARBA00022723"/>
    </source>
</evidence>
<keyword evidence="3 11" id="KW-0479">Metal-binding</keyword>
<evidence type="ECO:0000256" key="6">
    <source>
        <dbReference type="ARBA" id="ARBA00023134"/>
    </source>
</evidence>
<evidence type="ECO:0000256" key="10">
    <source>
        <dbReference type="PIRSR" id="PIRSR601233-2"/>
    </source>
</evidence>
<feature type="binding site" evidence="10">
    <location>
        <position position="277"/>
    </location>
    <ligand>
        <name>GMP</name>
        <dbReference type="ChEBI" id="CHEBI:58115"/>
    </ligand>
</feature>
<dbReference type="Pfam" id="PF01139">
    <property type="entry name" value="RtcB"/>
    <property type="match status" value="2"/>
</dbReference>
<gene>
    <name evidence="12" type="ordered locus">Haur_0812</name>
</gene>
<dbReference type="PANTHER" id="PTHR43749:SF2">
    <property type="entry name" value="RNA-SPLICING LIGASE RTCB"/>
    <property type="match status" value="1"/>
</dbReference>
<feature type="binding site" evidence="11">
    <location>
        <position position="142"/>
    </location>
    <ligand>
        <name>Mn(2+)</name>
        <dbReference type="ChEBI" id="CHEBI:29035"/>
        <label>1</label>
    </ligand>
</feature>
<dbReference type="InterPro" id="IPR052915">
    <property type="entry name" value="RtcB-like"/>
</dbReference>
<dbReference type="SUPFAM" id="SSF103365">
    <property type="entry name" value="Hypothetical protein PH1602"/>
    <property type="match status" value="1"/>
</dbReference>
<keyword evidence="5" id="KW-0692">RNA repair</keyword>
<dbReference type="GO" id="GO:0170057">
    <property type="term" value="F:RNA ligase (GTP) activity"/>
    <property type="evidence" value="ECO:0007669"/>
    <property type="project" value="UniProtKB-EC"/>
</dbReference>
<feature type="active site" description="GMP-histidine intermediate" evidence="9">
    <location>
        <position position="297"/>
    </location>
</feature>
<keyword evidence="4 10" id="KW-0547">Nucleotide-binding</keyword>
<proteinExistence type="predicted"/>
<dbReference type="STRING" id="316274.Haur_0812"/>
<dbReference type="GO" id="GO:0042245">
    <property type="term" value="P:RNA repair"/>
    <property type="evidence" value="ECO:0007669"/>
    <property type="project" value="UniProtKB-KW"/>
</dbReference>
<dbReference type="GO" id="GO:0003909">
    <property type="term" value="F:DNA ligase activity"/>
    <property type="evidence" value="ECO:0007669"/>
    <property type="project" value="TreeGrafter"/>
</dbReference>
<feature type="binding site" evidence="11">
    <location>
        <position position="64"/>
    </location>
    <ligand>
        <name>Mn(2+)</name>
        <dbReference type="ChEBI" id="CHEBI:29035"/>
        <label>1</label>
    </ligand>
</feature>
<evidence type="ECO:0000256" key="9">
    <source>
        <dbReference type="PIRSR" id="PIRSR601233-1"/>
    </source>
</evidence>
<accession>A9AXP6</accession>
<evidence type="ECO:0000313" key="12">
    <source>
        <dbReference type="EMBL" id="ABX03460.1"/>
    </source>
</evidence>
<feature type="binding site" evidence="10">
    <location>
        <begin position="297"/>
        <end position="300"/>
    </location>
    <ligand>
        <name>GMP</name>
        <dbReference type="ChEBI" id="CHEBI:58115"/>
    </ligand>
</feature>
<feature type="binding site" evidence="10">
    <location>
        <begin position="238"/>
        <end position="239"/>
    </location>
    <ligand>
        <name>GMP</name>
        <dbReference type="ChEBI" id="CHEBI:58115"/>
    </ligand>
</feature>
<keyword evidence="7 11" id="KW-0464">Manganese</keyword>
<dbReference type="KEGG" id="hau:Haur_0812"/>
<feature type="binding site" evidence="10">
    <location>
        <begin position="270"/>
        <end position="273"/>
    </location>
    <ligand>
        <name>GMP</name>
        <dbReference type="ChEBI" id="CHEBI:58115"/>
    </ligand>
</feature>
<comment type="cofactor">
    <cofactor evidence="11">
        <name>Mn(2+)</name>
        <dbReference type="ChEBI" id="CHEBI:29035"/>
    </cofactor>
    <text evidence="11">Binds 2 manganese ions per subunit.</text>
</comment>
<evidence type="ECO:0000256" key="1">
    <source>
        <dbReference type="ARBA" id="ARBA00012726"/>
    </source>
</evidence>
<evidence type="ECO:0000313" key="13">
    <source>
        <dbReference type="Proteomes" id="UP000000787"/>
    </source>
</evidence>
<dbReference type="Proteomes" id="UP000000787">
    <property type="component" value="Chromosome"/>
</dbReference>
<protein>
    <recommendedName>
        <fullName evidence="1">3'-phosphate/5'-hydroxy nucleic acid ligase</fullName>
        <ecNumber evidence="1">6.5.1.8</ecNumber>
    </recommendedName>
</protein>
<evidence type="ECO:0000256" key="2">
    <source>
        <dbReference type="ARBA" id="ARBA00022598"/>
    </source>
</evidence>
<dbReference type="GO" id="GO:0030145">
    <property type="term" value="F:manganese ion binding"/>
    <property type="evidence" value="ECO:0007669"/>
    <property type="project" value="TreeGrafter"/>
</dbReference>
<dbReference type="PANTHER" id="PTHR43749">
    <property type="entry name" value="RNA-SPLICING LIGASE RTCB"/>
    <property type="match status" value="1"/>
</dbReference>
<dbReference type="InterPro" id="IPR001233">
    <property type="entry name" value="RtcB"/>
</dbReference>
<sequence>MQYVENIPIWGDPIDQGALSQIKTCALEADAVALMADHHKGYAVPIGGVVAYRDAISPSGVGYDIACGNKAVLLDLPASEVRAKIKPIMDDIWRSLSFGVGLNNRQSVDHDLFDDPAWQVPAVKSLKQTARNQLGTIGSGNHYVDLFADELDRTWIGVHFGSRGLGHKTATYFLEAGGAKDGMDVAPLILPTASDLGEQYLSCMALAGRYAYAGRDWVCAEVARILGATILEEVHNHHNFAWRETHNGVDLWVVRKGATPAFPGQRGFVGGSMGDISVILEGVDSPEAQTALHSTVHGAGRVMSRTAARGKINYRTGKVIAPGKISREMMNEWIQQQGVELRGAGTDESPHCYKRLPEVLNHHANTIKIVHTLQPLGVAMAGENEFDPYKD</sequence>
<dbReference type="AlphaFoldDB" id="A9AXP6"/>
<feature type="binding site" evidence="11">
    <location>
        <position position="159"/>
    </location>
    <ligand>
        <name>Mn(2+)</name>
        <dbReference type="ChEBI" id="CHEBI:29035"/>
        <label>2</label>
    </ligand>
</feature>
<dbReference type="InParanoid" id="A9AXP6"/>
<name>A9AXP6_HERA2</name>
<organism evidence="12 13">
    <name type="scientific">Herpetosiphon aurantiacus (strain ATCC 23779 / DSM 785 / 114-95)</name>
    <dbReference type="NCBI Taxonomy" id="316274"/>
    <lineage>
        <taxon>Bacteria</taxon>
        <taxon>Bacillati</taxon>
        <taxon>Chloroflexota</taxon>
        <taxon>Chloroflexia</taxon>
        <taxon>Herpetosiphonales</taxon>
        <taxon>Herpetosiphonaceae</taxon>
        <taxon>Herpetosiphon</taxon>
    </lineage>
</organism>